<dbReference type="SUPFAM" id="SSF109604">
    <property type="entry name" value="HD-domain/PDEase-like"/>
    <property type="match status" value="1"/>
</dbReference>
<dbReference type="Proteomes" id="UP001596157">
    <property type="component" value="Unassembled WGS sequence"/>
</dbReference>
<dbReference type="CDD" id="cd00077">
    <property type="entry name" value="HDc"/>
    <property type="match status" value="1"/>
</dbReference>
<dbReference type="GO" id="GO:0008773">
    <property type="term" value="F:[protein-PII] uridylyltransferase activity"/>
    <property type="evidence" value="ECO:0007669"/>
    <property type="project" value="UniProtKB-EC"/>
</dbReference>
<organism evidence="10 11">
    <name type="scientific">Actinokineospora guangxiensis</name>
    <dbReference type="NCBI Taxonomy" id="1490288"/>
    <lineage>
        <taxon>Bacteria</taxon>
        <taxon>Bacillati</taxon>
        <taxon>Actinomycetota</taxon>
        <taxon>Actinomycetes</taxon>
        <taxon>Pseudonocardiales</taxon>
        <taxon>Pseudonocardiaceae</taxon>
        <taxon>Actinokineospora</taxon>
    </lineage>
</organism>
<feature type="domain" description="ACT" evidence="8">
    <location>
        <begin position="615"/>
        <end position="695"/>
    </location>
</feature>
<dbReference type="SUPFAM" id="SSF81301">
    <property type="entry name" value="Nucleotidyltransferase"/>
    <property type="match status" value="1"/>
</dbReference>
<feature type="domain" description="HD" evidence="9">
    <location>
        <begin position="432"/>
        <end position="533"/>
    </location>
</feature>
<evidence type="ECO:0000313" key="11">
    <source>
        <dbReference type="Proteomes" id="UP001596157"/>
    </source>
</evidence>
<evidence type="ECO:0000256" key="2">
    <source>
        <dbReference type="ARBA" id="ARBA00022695"/>
    </source>
</evidence>
<dbReference type="SUPFAM" id="SSF55021">
    <property type="entry name" value="ACT-like"/>
    <property type="match status" value="2"/>
</dbReference>
<name>A0ABW0EUM4_9PSEU</name>
<proteinExistence type="inferred from homology"/>
<dbReference type="PANTHER" id="PTHR47320:SF1">
    <property type="entry name" value="BIFUNCTIONAL URIDYLYLTRANSFERASE_URIDYLYL-REMOVING ENZYME"/>
    <property type="match status" value="1"/>
</dbReference>
<keyword evidence="5 7" id="KW-0460">Magnesium</keyword>
<dbReference type="Pfam" id="PF01966">
    <property type="entry name" value="HD"/>
    <property type="match status" value="1"/>
</dbReference>
<dbReference type="InterPro" id="IPR006674">
    <property type="entry name" value="HD_domain"/>
</dbReference>
<evidence type="ECO:0000256" key="3">
    <source>
        <dbReference type="ARBA" id="ARBA00022737"/>
    </source>
</evidence>
<reference evidence="11" key="1">
    <citation type="journal article" date="2019" name="Int. J. Syst. Evol. Microbiol.">
        <title>The Global Catalogue of Microorganisms (GCM) 10K type strain sequencing project: providing services to taxonomists for standard genome sequencing and annotation.</title>
        <authorList>
            <consortium name="The Broad Institute Genomics Platform"/>
            <consortium name="The Broad Institute Genome Sequencing Center for Infectious Disease"/>
            <person name="Wu L."/>
            <person name="Ma J."/>
        </authorList>
    </citation>
    <scope>NUCLEOTIDE SEQUENCE [LARGE SCALE GENOMIC DNA]</scope>
    <source>
        <strain evidence="11">CCUG 59778</strain>
    </source>
</reference>
<dbReference type="PIRSF" id="PIRSF006288">
    <property type="entry name" value="PII_uridyltransf"/>
    <property type="match status" value="1"/>
</dbReference>
<comment type="activity regulation">
    <text evidence="7">Uridylyltransferase (UTase) activity is inhibited by glutamine, while glutamine activates uridylyl-removing (UR) activity.</text>
</comment>
<keyword evidence="11" id="KW-1185">Reference proteome</keyword>
<dbReference type="NCBIfam" id="TIGR01693">
    <property type="entry name" value="UTase_glnD"/>
    <property type="match status" value="1"/>
</dbReference>
<gene>
    <name evidence="7" type="primary">glnD</name>
    <name evidence="10" type="ORF">ACFPM7_27895</name>
</gene>
<dbReference type="InterPro" id="IPR002912">
    <property type="entry name" value="ACT_dom"/>
</dbReference>
<dbReference type="NCBIfam" id="NF002895">
    <property type="entry name" value="PRK03381.1"/>
    <property type="match status" value="1"/>
</dbReference>
<dbReference type="EC" id="2.7.7.59" evidence="7"/>
<dbReference type="SUPFAM" id="SSF81593">
    <property type="entry name" value="Nucleotidyltransferase substrate binding subunit/domain"/>
    <property type="match status" value="1"/>
</dbReference>
<dbReference type="Gene3D" id="1.10.3090.10">
    <property type="entry name" value="cca-adding enzyme, domain 2"/>
    <property type="match status" value="1"/>
</dbReference>
<dbReference type="EC" id="3.1.4.-" evidence="7"/>
<evidence type="ECO:0000256" key="1">
    <source>
        <dbReference type="ARBA" id="ARBA00022679"/>
    </source>
</evidence>
<keyword evidence="6 7" id="KW-0511">Multifunctional enzyme</keyword>
<accession>A0ABW0EUM4</accession>
<dbReference type="RefSeq" id="WP_378250790.1">
    <property type="nucleotide sequence ID" value="NZ_JBHSKF010000019.1"/>
</dbReference>
<dbReference type="PROSITE" id="PS51671">
    <property type="entry name" value="ACT"/>
    <property type="match status" value="1"/>
</dbReference>
<dbReference type="InterPro" id="IPR010043">
    <property type="entry name" value="UTase/UR"/>
</dbReference>
<dbReference type="InterPro" id="IPR043519">
    <property type="entry name" value="NT_sf"/>
</dbReference>
<comment type="domain">
    <text evidence="7">Has four distinct domains: an N-terminal nucleotidyltransferase (NT) domain responsible for UTase activity, a central HD domain that encodes UR activity, and two C-terminal ACT domains that seem to have a role in glutamine sensing.</text>
</comment>
<evidence type="ECO:0000256" key="6">
    <source>
        <dbReference type="ARBA" id="ARBA00023268"/>
    </source>
</evidence>
<feature type="region of interest" description="Uridylyltransferase" evidence="7">
    <location>
        <begin position="1"/>
        <end position="317"/>
    </location>
</feature>
<evidence type="ECO:0000256" key="4">
    <source>
        <dbReference type="ARBA" id="ARBA00022801"/>
    </source>
</evidence>
<comment type="caution">
    <text evidence="10">The sequence shown here is derived from an EMBL/GenBank/DDBJ whole genome shotgun (WGS) entry which is preliminary data.</text>
</comment>
<dbReference type="HAMAP" id="MF_00277">
    <property type="entry name" value="PII_uridylyl_transf"/>
    <property type="match status" value="1"/>
</dbReference>
<dbReference type="InterPro" id="IPR003607">
    <property type="entry name" value="HD/PDEase_dom"/>
</dbReference>
<evidence type="ECO:0000259" key="8">
    <source>
        <dbReference type="PROSITE" id="PS51671"/>
    </source>
</evidence>
<sequence length="788" mass="83294">MTQGDHAPNAADLVLARDRLLGRGAGARSAGVSGHRLSQPALREALADLHEFWLTAHAAAAGVGGRGGGVALLAVGGLGRRELVPYADLDLVLVHDGRQPVDAIAERLWYPLWNAGIGLDHSVRTVGEALDVAAADLRVALGLLDARHMAGDAEVGVRLARAAREQWRTGARKRVGELVESVRKRWARSGEVAHWVEPDLKHGRGGLRDLGVLDALAAAQLVDRPGEDVEAARALLLDTRTELRRVAGRPRDVLRPQEGDEVAAALGVGDRFALVRALSGAGRSVAYAMDTALRAITASQPQRRVLGVLRRGPERRPLAEGVVLHAGEVVLARDADPGKDPGLLLRVAAAAVRTGHPIAPAALARLSDTAPEPRGPWPAEVRQDLVALLGAGEGLTDVVEAMDRTGLWARLFPEWGAVRDLPPRDAAHVWTVDRHLVRTAVNAARRVTAVSRPDLLLIGALLHDIGKGRDQDHSVVGAALATQVGARLGLPKPDVDTLAAMVRHHLLLPDTATRRDIEDPATVERVAETLDRDPVLLELLHALAEADSLATGPGVWTDWKAALVSDLVRRARAAMAGERLPAGVLFDQDKRALAESAAESGRPEVLVEGSGRPATVTIATADAPGVLSKAAGVLALNSLEVHAATMAGHRGAAVGVFTVTPRFGSMPDPALLREQFARAVAGTLPLAEKLAAKERDYGVAADDPPTPRVLWFDHEAGDPGVVVLELRCADRIGLLHGVAGALERCGVDVRWTRVATHGGSVVDSFGIPKGTGPGWRRAIENAVLRAVE</sequence>
<dbReference type="CDD" id="cd04873">
    <property type="entry name" value="ACT_UUR-ACR-like"/>
    <property type="match status" value="1"/>
</dbReference>
<evidence type="ECO:0000256" key="5">
    <source>
        <dbReference type="ARBA" id="ARBA00022842"/>
    </source>
</evidence>
<protein>
    <recommendedName>
        <fullName evidence="7">Bifunctional uridylyltransferase/uridylyl-removing enzyme</fullName>
        <shortName evidence="7">UTase/UR</shortName>
    </recommendedName>
    <alternativeName>
        <fullName evidence="7">Bifunctional [protein-PII] modification enzyme</fullName>
    </alternativeName>
    <alternativeName>
        <fullName evidence="7">Bifunctional nitrogen sensor protein</fullName>
    </alternativeName>
    <domain>
        <recommendedName>
            <fullName evidence="7">[Protein-PII] uridylyltransferase</fullName>
            <shortName evidence="7">PII uridylyltransferase</shortName>
            <shortName evidence="7">UTase</shortName>
            <ecNumber evidence="7">2.7.7.59</ecNumber>
        </recommendedName>
    </domain>
    <domain>
        <recommendedName>
            <fullName evidence="7">[Protein-PII]-UMP uridylyl-removing enzyme</fullName>
            <shortName evidence="7">UR</shortName>
            <ecNumber evidence="7">3.1.4.-</ecNumber>
        </recommendedName>
    </domain>
</protein>
<evidence type="ECO:0000313" key="10">
    <source>
        <dbReference type="EMBL" id="MFC5290889.1"/>
    </source>
</evidence>
<comment type="function">
    <text evidence="7">Modifies, by uridylylation and deuridylylation, the PII regulatory proteins (GlnB and homologs), in response to the nitrogen status of the cell that GlnD senses through the glutamine level. Under low glutamine levels, catalyzes the conversion of the PII proteins and UTP to PII-UMP and PPi, while under higher glutamine levels, GlnD hydrolyzes PII-UMP to PII and UMP (deuridylylation). Thus, controls uridylylation state and activity of the PII proteins, and plays an important role in the regulation of nitrogen metabolism.</text>
</comment>
<comment type="cofactor">
    <cofactor evidence="7">
        <name>Mg(2+)</name>
        <dbReference type="ChEBI" id="CHEBI:18420"/>
    </cofactor>
</comment>
<evidence type="ECO:0000259" key="9">
    <source>
        <dbReference type="PROSITE" id="PS51831"/>
    </source>
</evidence>
<comment type="catalytic activity">
    <reaction evidence="7">
        <text>[protein-PII]-L-tyrosine + UTP = [protein-PII]-uridylyl-L-tyrosine + diphosphate</text>
        <dbReference type="Rhea" id="RHEA:13673"/>
        <dbReference type="Rhea" id="RHEA-COMP:12147"/>
        <dbReference type="Rhea" id="RHEA-COMP:12148"/>
        <dbReference type="ChEBI" id="CHEBI:33019"/>
        <dbReference type="ChEBI" id="CHEBI:46398"/>
        <dbReference type="ChEBI" id="CHEBI:46858"/>
        <dbReference type="ChEBI" id="CHEBI:90602"/>
        <dbReference type="EC" id="2.7.7.59"/>
    </reaction>
</comment>
<evidence type="ECO:0000256" key="7">
    <source>
        <dbReference type="HAMAP-Rule" id="MF_00277"/>
    </source>
</evidence>
<dbReference type="SMART" id="SM00471">
    <property type="entry name" value="HDc"/>
    <property type="match status" value="1"/>
</dbReference>
<keyword evidence="1 7" id="KW-0808">Transferase</keyword>
<keyword evidence="3" id="KW-0677">Repeat</keyword>
<dbReference type="InterPro" id="IPR045865">
    <property type="entry name" value="ACT-like_dom_sf"/>
</dbReference>
<keyword evidence="2 7" id="KW-0548">Nucleotidyltransferase</keyword>
<dbReference type="PANTHER" id="PTHR47320">
    <property type="entry name" value="BIFUNCTIONAL URIDYLYLTRANSFERASE/URIDYLYL-REMOVING ENZYME"/>
    <property type="match status" value="1"/>
</dbReference>
<comment type="caution">
    <text evidence="7">Lacks conserved residue(s) required for the propagation of feature annotation.</text>
</comment>
<comment type="catalytic activity">
    <reaction evidence="7">
        <text>[protein-PII]-uridylyl-L-tyrosine + H2O = [protein-PII]-L-tyrosine + UMP + H(+)</text>
        <dbReference type="Rhea" id="RHEA:48600"/>
        <dbReference type="Rhea" id="RHEA-COMP:12147"/>
        <dbReference type="Rhea" id="RHEA-COMP:12148"/>
        <dbReference type="ChEBI" id="CHEBI:15377"/>
        <dbReference type="ChEBI" id="CHEBI:15378"/>
        <dbReference type="ChEBI" id="CHEBI:46858"/>
        <dbReference type="ChEBI" id="CHEBI:57865"/>
        <dbReference type="ChEBI" id="CHEBI:90602"/>
    </reaction>
</comment>
<dbReference type="EMBL" id="JBHSKF010000019">
    <property type="protein sequence ID" value="MFC5290889.1"/>
    <property type="molecule type" value="Genomic_DNA"/>
</dbReference>
<keyword evidence="4 7" id="KW-0378">Hydrolase</keyword>
<dbReference type="PROSITE" id="PS51831">
    <property type="entry name" value="HD"/>
    <property type="match status" value="1"/>
</dbReference>
<comment type="similarity">
    <text evidence="7">Belongs to the GlnD family.</text>
</comment>